<gene>
    <name evidence="4" type="primary">LOC108562826</name>
</gene>
<evidence type="ECO:0000256" key="1">
    <source>
        <dbReference type="SAM" id="SignalP"/>
    </source>
</evidence>
<protein>
    <submittedName>
        <fullName evidence="4">von Willebrand factor D and EGF domain-containing protein-like</fullName>
    </submittedName>
</protein>
<feature type="domain" description="EGF-like" evidence="2">
    <location>
        <begin position="142"/>
        <end position="175"/>
    </location>
</feature>
<dbReference type="GeneID" id="108562826"/>
<sequence>MSILPIVAAVLLVHSMCCVQALCGDGECCEGYANQNGTCTPICKKPCKFGICVAPDLCECNDGYESSQDGRSCLPVCTETCVNGRCMSPGKCMCTMGFYADAKNPNICYRQCTNRPIRGQIRWCGCSSGYSKQEDSKSCVPVCKKPCVEGFCGSPDTCVCKLGYKKNPKNKFECVPTCKTPCENGRCTGFNTCTCNEGFETDS</sequence>
<dbReference type="InterPro" id="IPR000742">
    <property type="entry name" value="EGF"/>
</dbReference>
<reference evidence="4" key="1">
    <citation type="submission" date="2025-08" db="UniProtKB">
        <authorList>
            <consortium name="RefSeq"/>
        </authorList>
    </citation>
    <scope>IDENTIFICATION</scope>
    <source>
        <tissue evidence="4">Whole Larva</tissue>
    </source>
</reference>
<feature type="domain" description="EGF-like" evidence="2">
    <location>
        <begin position="42"/>
        <end position="74"/>
    </location>
</feature>
<dbReference type="RefSeq" id="XP_017776783.1">
    <property type="nucleotide sequence ID" value="XM_017921294.1"/>
</dbReference>
<feature type="non-terminal residue" evidence="4">
    <location>
        <position position="203"/>
    </location>
</feature>
<proteinExistence type="predicted"/>
<evidence type="ECO:0000313" key="3">
    <source>
        <dbReference type="Proteomes" id="UP000695000"/>
    </source>
</evidence>
<dbReference type="SMART" id="SM00181">
    <property type="entry name" value="EGF"/>
    <property type="match status" value="4"/>
</dbReference>
<organism evidence="3 4">
    <name type="scientific">Nicrophorus vespilloides</name>
    <name type="common">Boreal carrion beetle</name>
    <dbReference type="NCBI Taxonomy" id="110193"/>
    <lineage>
        <taxon>Eukaryota</taxon>
        <taxon>Metazoa</taxon>
        <taxon>Ecdysozoa</taxon>
        <taxon>Arthropoda</taxon>
        <taxon>Hexapoda</taxon>
        <taxon>Insecta</taxon>
        <taxon>Pterygota</taxon>
        <taxon>Neoptera</taxon>
        <taxon>Endopterygota</taxon>
        <taxon>Coleoptera</taxon>
        <taxon>Polyphaga</taxon>
        <taxon>Staphyliniformia</taxon>
        <taxon>Silphidae</taxon>
        <taxon>Nicrophorinae</taxon>
        <taxon>Nicrophorus</taxon>
    </lineage>
</organism>
<dbReference type="Pfam" id="PF02363">
    <property type="entry name" value="C_tripleX"/>
    <property type="match status" value="4"/>
</dbReference>
<feature type="chain" id="PRO_5045668045" evidence="1">
    <location>
        <begin position="22"/>
        <end position="203"/>
    </location>
</feature>
<feature type="signal peptide" evidence="1">
    <location>
        <begin position="1"/>
        <end position="21"/>
    </location>
</feature>
<dbReference type="PANTHER" id="PTHR24047:SF29">
    <property type="entry name" value="EATER-RELATED"/>
    <property type="match status" value="1"/>
</dbReference>
<dbReference type="PANTHER" id="PTHR24047">
    <property type="entry name" value="FI01909P-RELATED"/>
    <property type="match status" value="1"/>
</dbReference>
<dbReference type="InterPro" id="IPR003341">
    <property type="entry name" value="Cys_rich_tripleX"/>
</dbReference>
<keyword evidence="1" id="KW-0732">Signal</keyword>
<dbReference type="Proteomes" id="UP000695000">
    <property type="component" value="Unplaced"/>
</dbReference>
<dbReference type="InterPro" id="IPR053255">
    <property type="entry name" value="EGF-like_domain"/>
</dbReference>
<feature type="domain" description="EGF-like" evidence="2">
    <location>
        <begin position="177"/>
        <end position="200"/>
    </location>
</feature>
<evidence type="ECO:0000259" key="2">
    <source>
        <dbReference type="SMART" id="SM00181"/>
    </source>
</evidence>
<dbReference type="Gene3D" id="2.10.25.10">
    <property type="entry name" value="Laminin"/>
    <property type="match status" value="4"/>
</dbReference>
<evidence type="ECO:0000313" key="4">
    <source>
        <dbReference type="RefSeq" id="XP_017776783.1"/>
    </source>
</evidence>
<keyword evidence="3" id="KW-1185">Reference proteome</keyword>
<accession>A0ABM1MQD3</accession>
<name>A0ABM1MQD3_NICVS</name>
<feature type="domain" description="EGF-like" evidence="2">
    <location>
        <begin position="76"/>
        <end position="109"/>
    </location>
</feature>